<organism evidence="2 3">
    <name type="scientific">Euphydryas editha</name>
    <name type="common">Edith's checkerspot</name>
    <dbReference type="NCBI Taxonomy" id="104508"/>
    <lineage>
        <taxon>Eukaryota</taxon>
        <taxon>Metazoa</taxon>
        <taxon>Ecdysozoa</taxon>
        <taxon>Arthropoda</taxon>
        <taxon>Hexapoda</taxon>
        <taxon>Insecta</taxon>
        <taxon>Pterygota</taxon>
        <taxon>Neoptera</taxon>
        <taxon>Endopterygota</taxon>
        <taxon>Lepidoptera</taxon>
        <taxon>Glossata</taxon>
        <taxon>Ditrysia</taxon>
        <taxon>Papilionoidea</taxon>
        <taxon>Nymphalidae</taxon>
        <taxon>Nymphalinae</taxon>
        <taxon>Euphydryas</taxon>
    </lineage>
</organism>
<evidence type="ECO:0000256" key="1">
    <source>
        <dbReference type="SAM" id="SignalP"/>
    </source>
</evidence>
<keyword evidence="1" id="KW-0732">Signal</keyword>
<name>A0AAU9TZN8_EUPED</name>
<dbReference type="AlphaFoldDB" id="A0AAU9TZN8"/>
<reference evidence="2" key="1">
    <citation type="submission" date="2022-03" db="EMBL/GenBank/DDBJ databases">
        <authorList>
            <person name="Tunstrom K."/>
        </authorList>
    </citation>
    <scope>NUCLEOTIDE SEQUENCE</scope>
</reference>
<evidence type="ECO:0000313" key="3">
    <source>
        <dbReference type="Proteomes" id="UP001153954"/>
    </source>
</evidence>
<feature type="chain" id="PRO_5043953369" evidence="1">
    <location>
        <begin position="17"/>
        <end position="137"/>
    </location>
</feature>
<accession>A0AAU9TZN8</accession>
<dbReference type="EMBL" id="CAKOGL010000010">
    <property type="protein sequence ID" value="CAH2091206.1"/>
    <property type="molecule type" value="Genomic_DNA"/>
</dbReference>
<proteinExistence type="predicted"/>
<protein>
    <submittedName>
        <fullName evidence="2">Uncharacterized protein</fullName>
    </submittedName>
</protein>
<gene>
    <name evidence="2" type="ORF">EEDITHA_LOCUS7091</name>
</gene>
<keyword evidence="3" id="KW-1185">Reference proteome</keyword>
<comment type="caution">
    <text evidence="2">The sequence shown here is derived from an EMBL/GenBank/DDBJ whole genome shotgun (WGS) entry which is preliminary data.</text>
</comment>
<evidence type="ECO:0000313" key="2">
    <source>
        <dbReference type="EMBL" id="CAH2091206.1"/>
    </source>
</evidence>
<dbReference type="Proteomes" id="UP001153954">
    <property type="component" value="Unassembled WGS sequence"/>
</dbReference>
<sequence length="137" mass="14980">MYRLILTLFFICTVNCQLLPVIYSAPSAVSHQSQIHVKHSSNVIATPLVYSPVVYATYPSKEEINGELFLTPVVSDAVLTPIALTLFHNMPLARALEHPIQIGQGQDSIETEISITQSTGKTIVEETTDNIVLSTQG</sequence>
<feature type="signal peptide" evidence="1">
    <location>
        <begin position="1"/>
        <end position="16"/>
    </location>
</feature>